<dbReference type="EMBL" id="OCNJ01000017">
    <property type="protein sequence ID" value="SOE01286.1"/>
    <property type="molecule type" value="Genomic_DNA"/>
</dbReference>
<evidence type="ECO:0000313" key="1">
    <source>
        <dbReference type="EMBL" id="SOE01286.1"/>
    </source>
</evidence>
<name>A0A286H1E9_9PROT</name>
<gene>
    <name evidence="1" type="ORF">SAMN05421508_11740</name>
</gene>
<dbReference type="Pfam" id="PF09523">
    <property type="entry name" value="DUF2390"/>
    <property type="match status" value="1"/>
</dbReference>
<organism evidence="1 2">
    <name type="scientific">Caenispirillum bisanense</name>
    <dbReference type="NCBI Taxonomy" id="414052"/>
    <lineage>
        <taxon>Bacteria</taxon>
        <taxon>Pseudomonadati</taxon>
        <taxon>Pseudomonadota</taxon>
        <taxon>Alphaproteobacteria</taxon>
        <taxon>Rhodospirillales</taxon>
        <taxon>Novispirillaceae</taxon>
        <taxon>Caenispirillum</taxon>
    </lineage>
</organism>
<dbReference type="NCBIfam" id="TIGR02444">
    <property type="entry name" value="TIGR02444 family protein"/>
    <property type="match status" value="1"/>
</dbReference>
<dbReference type="RefSeq" id="WP_097281585.1">
    <property type="nucleotide sequence ID" value="NZ_OCNJ01000017.1"/>
</dbReference>
<reference evidence="1 2" key="1">
    <citation type="submission" date="2017-09" db="EMBL/GenBank/DDBJ databases">
        <authorList>
            <person name="Ehlers B."/>
            <person name="Leendertz F.H."/>
        </authorList>
    </citation>
    <scope>NUCLEOTIDE SEQUENCE [LARGE SCALE GENOMIC DNA]</scope>
    <source>
        <strain evidence="1 2">USBA 140</strain>
    </source>
</reference>
<dbReference type="Proteomes" id="UP000219621">
    <property type="component" value="Unassembled WGS sequence"/>
</dbReference>
<proteinExistence type="predicted"/>
<dbReference type="AlphaFoldDB" id="A0A286H1E9"/>
<accession>A0A286H1E9</accession>
<protein>
    <submittedName>
        <fullName evidence="1">TIGR02444 family protein</fullName>
    </submittedName>
</protein>
<keyword evidence="2" id="KW-1185">Reference proteome</keyword>
<dbReference type="OrthoDB" id="7875767at2"/>
<dbReference type="InterPro" id="IPR012659">
    <property type="entry name" value="CHP02444"/>
</dbReference>
<evidence type="ECO:0000313" key="2">
    <source>
        <dbReference type="Proteomes" id="UP000219621"/>
    </source>
</evidence>
<sequence>MPNPMLADHAFWRFSLDRYGRPGVAEACLALQDRRGADVNVVLLVLWQAEQGRGLAESTLSAVLAASRDWQAQVVGPVRAARRAAKRAAEAGDAAAAALYPRLKEAELACEHAEQTALAALVPAEAAGPPDRRAAELGLRAYLATLPGGPAAQEVDWLAVLVTAVSPAASHPR</sequence>